<dbReference type="EMBL" id="JBHRSV010000001">
    <property type="protein sequence ID" value="MFC2924823.1"/>
    <property type="molecule type" value="Genomic_DNA"/>
</dbReference>
<dbReference type="InterPro" id="IPR050138">
    <property type="entry name" value="DHOase/Allantoinase_Hydrolase"/>
</dbReference>
<reference evidence="5" key="1">
    <citation type="journal article" date="2019" name="Int. J. Syst. Evol. Microbiol.">
        <title>The Global Catalogue of Microorganisms (GCM) 10K type strain sequencing project: providing services to taxonomists for standard genome sequencing and annotation.</title>
        <authorList>
            <consortium name="The Broad Institute Genomics Platform"/>
            <consortium name="The Broad Institute Genome Sequencing Center for Infectious Disease"/>
            <person name="Wu L."/>
            <person name="Ma J."/>
        </authorList>
    </citation>
    <scope>NUCLEOTIDE SEQUENCE [LARGE SCALE GENOMIC DNA]</scope>
    <source>
        <strain evidence="5">KCTC 52487</strain>
    </source>
</reference>
<dbReference type="InterPro" id="IPR024403">
    <property type="entry name" value="DHOase_cat"/>
</dbReference>
<evidence type="ECO:0000313" key="5">
    <source>
        <dbReference type="Proteomes" id="UP001595379"/>
    </source>
</evidence>
<evidence type="ECO:0000256" key="1">
    <source>
        <dbReference type="ARBA" id="ARBA00022975"/>
    </source>
</evidence>
<dbReference type="SUPFAM" id="SSF51556">
    <property type="entry name" value="Metallo-dependent hydrolases"/>
    <property type="match status" value="1"/>
</dbReference>
<organism evidence="4 5">
    <name type="scientific">Hyphobacterium vulgare</name>
    <dbReference type="NCBI Taxonomy" id="1736751"/>
    <lineage>
        <taxon>Bacteria</taxon>
        <taxon>Pseudomonadati</taxon>
        <taxon>Pseudomonadota</taxon>
        <taxon>Alphaproteobacteria</taxon>
        <taxon>Maricaulales</taxon>
        <taxon>Maricaulaceae</taxon>
        <taxon>Hyphobacterium</taxon>
    </lineage>
</organism>
<sequence length="429" mass="44452">MSQRFAIVNARLVDPASGMDEAGGVLVEDHHIAEFGPGVRGINLDDVEVIDARGAILAPALIDLRAGIEPPFTPGGETISSLSAAAAAGGIGTLVLGPQAATPFDTPETVRALGHETRPMRVRMPVAGGATRGLAGESMSEIGLMHDAGALFVSNGDAPIADTRVLRSLLSYASHFEAWVALRPADACLSAGAAATEGEWAARNGIPAEPAVAERMAIERLAALGELTGGRVLIDRISTEAGLDALTRAKRKGLEIGATASVNSLLLNEVDAGGFDASMRLVPPLRFEADREALVRAITEGLVDAVVSDHRPLSVEAKSEPWPEAAAGSTGVETLLAALLSLVHDGQLELIDALRVVTSGPADLIGLPQGRMEEGAPADLVLIDGDAPWVYRAADGLSARRNAALEGRRFQGRVLKTFVAGAMIHSGNN</sequence>
<dbReference type="Pfam" id="PF12890">
    <property type="entry name" value="DHOase"/>
    <property type="match status" value="1"/>
</dbReference>
<comment type="caution">
    <text evidence="4">The sequence shown here is derived from an EMBL/GenBank/DDBJ whole genome shotgun (WGS) entry which is preliminary data.</text>
</comment>
<dbReference type="PANTHER" id="PTHR43668">
    <property type="entry name" value="ALLANTOINASE"/>
    <property type="match status" value="1"/>
</dbReference>
<dbReference type="SUPFAM" id="SSF51338">
    <property type="entry name" value="Composite domain of metallo-dependent hydrolases"/>
    <property type="match status" value="1"/>
</dbReference>
<dbReference type="Pfam" id="PF01979">
    <property type="entry name" value="Amidohydro_1"/>
    <property type="match status" value="1"/>
</dbReference>
<proteinExistence type="predicted"/>
<dbReference type="InterPro" id="IPR006680">
    <property type="entry name" value="Amidohydro-rel"/>
</dbReference>
<dbReference type="Gene3D" id="3.20.20.140">
    <property type="entry name" value="Metal-dependent hydrolases"/>
    <property type="match status" value="1"/>
</dbReference>
<dbReference type="Proteomes" id="UP001595379">
    <property type="component" value="Unassembled WGS sequence"/>
</dbReference>
<evidence type="ECO:0000259" key="3">
    <source>
        <dbReference type="Pfam" id="PF12890"/>
    </source>
</evidence>
<name>A0ABV6ZTU4_9PROT</name>
<evidence type="ECO:0000259" key="2">
    <source>
        <dbReference type="Pfam" id="PF01979"/>
    </source>
</evidence>
<dbReference type="InterPro" id="IPR011059">
    <property type="entry name" value="Metal-dep_hydrolase_composite"/>
</dbReference>
<evidence type="ECO:0000313" key="4">
    <source>
        <dbReference type="EMBL" id="MFC2924823.1"/>
    </source>
</evidence>
<feature type="domain" description="Dihydroorotase catalytic" evidence="3">
    <location>
        <begin position="55"/>
        <end position="239"/>
    </location>
</feature>
<keyword evidence="1" id="KW-0665">Pyrimidine biosynthesis</keyword>
<dbReference type="InterPro" id="IPR032466">
    <property type="entry name" value="Metal_Hydrolase"/>
</dbReference>
<gene>
    <name evidence="4" type="ORF">ACFOOR_01750</name>
</gene>
<protein>
    <submittedName>
        <fullName evidence="4">Amidohydrolase family protein</fullName>
    </submittedName>
</protein>
<accession>A0ABV6ZTU4</accession>
<feature type="domain" description="Amidohydrolase-related" evidence="2">
    <location>
        <begin position="285"/>
        <end position="422"/>
    </location>
</feature>
<keyword evidence="5" id="KW-1185">Reference proteome</keyword>
<dbReference type="PANTHER" id="PTHR43668:SF2">
    <property type="entry name" value="ALLANTOINASE"/>
    <property type="match status" value="1"/>
</dbReference>
<dbReference type="RefSeq" id="WP_343163470.1">
    <property type="nucleotide sequence ID" value="NZ_JBHRSV010000001.1"/>
</dbReference>
<dbReference type="Gene3D" id="2.30.40.10">
    <property type="entry name" value="Urease, subunit C, domain 1"/>
    <property type="match status" value="1"/>
</dbReference>